<dbReference type="PANTHER" id="PTHR43798">
    <property type="entry name" value="MONOACYLGLYCEROL LIPASE"/>
    <property type="match status" value="1"/>
</dbReference>
<dbReference type="GO" id="GO:0016787">
    <property type="term" value="F:hydrolase activity"/>
    <property type="evidence" value="ECO:0007669"/>
    <property type="project" value="UniProtKB-KW"/>
</dbReference>
<gene>
    <name evidence="2" type="ORF">SNF14_02060</name>
</gene>
<dbReference type="SUPFAM" id="SSF53474">
    <property type="entry name" value="alpha/beta-Hydrolases"/>
    <property type="match status" value="1"/>
</dbReference>
<dbReference type="Proteomes" id="UP001285855">
    <property type="component" value="Unassembled WGS sequence"/>
</dbReference>
<keyword evidence="3" id="KW-1185">Reference proteome</keyword>
<dbReference type="Gene3D" id="3.40.50.1820">
    <property type="entry name" value="alpha/beta hydrolase"/>
    <property type="match status" value="1"/>
</dbReference>
<comment type="caution">
    <text evidence="2">The sequence shown here is derived from an EMBL/GenBank/DDBJ whole genome shotgun (WGS) entry which is preliminary data.</text>
</comment>
<sequence length="274" mass="31268">MIEIFIDDKSKPIFASMTLDYKNIKLHYTVSGKGDTVVLLHGFLETIEMWKDLEPEFARTHQVICIDLLGHGQTESLGYVHTMEDMADAVLTVIKHLKIKRAKVVGHSMGGYVALALAEQQPQLFEGLCLMNSTFEADSKERKRLRTRANDMAKTNFDNLVRMSFANLFAPESRVSFKTEYEWALDIALKTSLQGYMAANEGMKLRSNRFEIFKSLKAHKLIIIGKKDALINGEQLLSKLENTDIDYAELSEGHMSHIENKSELTYFLLHFIEK</sequence>
<dbReference type="Pfam" id="PF00561">
    <property type="entry name" value="Abhydrolase_1"/>
    <property type="match status" value="1"/>
</dbReference>
<dbReference type="PRINTS" id="PR00111">
    <property type="entry name" value="ABHYDROLASE"/>
</dbReference>
<dbReference type="InterPro" id="IPR000073">
    <property type="entry name" value="AB_hydrolase_1"/>
</dbReference>
<evidence type="ECO:0000313" key="2">
    <source>
        <dbReference type="EMBL" id="MDY2586109.1"/>
    </source>
</evidence>
<reference evidence="2 3" key="1">
    <citation type="submission" date="2023-11" db="EMBL/GenBank/DDBJ databases">
        <title>Winogradskyella pelagius sp. nov., isolated from coastal sediment.</title>
        <authorList>
            <person name="Li F."/>
        </authorList>
    </citation>
    <scope>NUCLEOTIDE SEQUENCE [LARGE SCALE GENOMIC DNA]</scope>
    <source>
        <strain evidence="2 3">KCTC 23502</strain>
    </source>
</reference>
<evidence type="ECO:0000259" key="1">
    <source>
        <dbReference type="Pfam" id="PF00561"/>
    </source>
</evidence>
<keyword evidence="2" id="KW-0378">Hydrolase</keyword>
<organism evidence="2 3">
    <name type="scientific">Winogradskyella aquimaris</name>
    <dbReference type="NCBI Taxonomy" id="864074"/>
    <lineage>
        <taxon>Bacteria</taxon>
        <taxon>Pseudomonadati</taxon>
        <taxon>Bacteroidota</taxon>
        <taxon>Flavobacteriia</taxon>
        <taxon>Flavobacteriales</taxon>
        <taxon>Flavobacteriaceae</taxon>
        <taxon>Winogradskyella</taxon>
    </lineage>
</organism>
<dbReference type="RefSeq" id="WP_320554482.1">
    <property type="nucleotide sequence ID" value="NZ_JAXDAE010000001.1"/>
</dbReference>
<dbReference type="EMBL" id="JAXDAE010000001">
    <property type="protein sequence ID" value="MDY2586109.1"/>
    <property type="molecule type" value="Genomic_DNA"/>
</dbReference>
<name>A0ABU5EMW4_9FLAO</name>
<accession>A0ABU5EMW4</accession>
<dbReference type="InterPro" id="IPR029058">
    <property type="entry name" value="AB_hydrolase_fold"/>
</dbReference>
<proteinExistence type="predicted"/>
<evidence type="ECO:0000313" key="3">
    <source>
        <dbReference type="Proteomes" id="UP001285855"/>
    </source>
</evidence>
<dbReference type="InterPro" id="IPR050266">
    <property type="entry name" value="AB_hydrolase_sf"/>
</dbReference>
<protein>
    <submittedName>
        <fullName evidence="2">Alpha/beta hydrolase</fullName>
    </submittedName>
</protein>
<feature type="domain" description="AB hydrolase-1" evidence="1">
    <location>
        <begin position="36"/>
        <end position="171"/>
    </location>
</feature>